<keyword evidence="1" id="KW-1133">Transmembrane helix</keyword>
<dbReference type="EMBL" id="VJXY01000063">
    <property type="protein sequence ID" value="MBD6620362.1"/>
    <property type="molecule type" value="Genomic_DNA"/>
</dbReference>
<evidence type="ECO:0000313" key="3">
    <source>
        <dbReference type="EMBL" id="MBD6620362.1"/>
    </source>
</evidence>
<reference evidence="3" key="1">
    <citation type="submission" date="2019-07" db="EMBL/GenBank/DDBJ databases">
        <title>Toxilogical consequences of a new and cryptic species of cyanobacteria (Komarekiella delphini-convector) recovered from the epidermis of a bottlenose dolphin and 1500 ft. in the air.</title>
        <authorList>
            <person name="Brown A.O."/>
            <person name="Dvorak P."/>
            <person name="Villanueva C.D."/>
            <person name="Foss A.J."/>
            <person name="Garvey A.D."/>
            <person name="Gibson Q.A."/>
            <person name="Johansen J.R."/>
            <person name="Casamatta D.A."/>
        </authorList>
    </citation>
    <scope>NUCLEOTIDE SEQUENCE</scope>
    <source>
        <strain evidence="3">SJRDD-AB1</strain>
    </source>
</reference>
<feature type="transmembrane region" description="Helical" evidence="1">
    <location>
        <begin position="92"/>
        <end position="111"/>
    </location>
</feature>
<dbReference type="InterPro" id="IPR002656">
    <property type="entry name" value="Acyl_transf_3_dom"/>
</dbReference>
<evidence type="ECO:0000259" key="2">
    <source>
        <dbReference type="Pfam" id="PF01757"/>
    </source>
</evidence>
<keyword evidence="4" id="KW-1185">Reference proteome</keyword>
<dbReference type="Pfam" id="PF01757">
    <property type="entry name" value="Acyl_transf_3"/>
    <property type="match status" value="1"/>
</dbReference>
<organism evidence="3 4">
    <name type="scientific">Komarekiella delphini-convector SJRDD-AB1</name>
    <dbReference type="NCBI Taxonomy" id="2593771"/>
    <lineage>
        <taxon>Bacteria</taxon>
        <taxon>Bacillati</taxon>
        <taxon>Cyanobacteriota</taxon>
        <taxon>Cyanophyceae</taxon>
        <taxon>Nostocales</taxon>
        <taxon>Nostocaceae</taxon>
        <taxon>Komarekiella</taxon>
        <taxon>Komarekiella delphini-convector</taxon>
    </lineage>
</organism>
<feature type="transmembrane region" description="Helical" evidence="1">
    <location>
        <begin position="131"/>
        <end position="148"/>
    </location>
</feature>
<feature type="transmembrane region" description="Helical" evidence="1">
    <location>
        <begin position="186"/>
        <end position="205"/>
    </location>
</feature>
<accession>A0AA40T4B4</accession>
<evidence type="ECO:0000256" key="1">
    <source>
        <dbReference type="SAM" id="Phobius"/>
    </source>
</evidence>
<keyword evidence="3" id="KW-0808">Transferase</keyword>
<keyword evidence="3" id="KW-0012">Acyltransferase</keyword>
<protein>
    <submittedName>
        <fullName evidence="3">Acyltransferase</fullName>
    </submittedName>
</protein>
<feature type="transmembrane region" description="Helical" evidence="1">
    <location>
        <begin position="212"/>
        <end position="231"/>
    </location>
</feature>
<feature type="transmembrane region" description="Helical" evidence="1">
    <location>
        <begin position="237"/>
        <end position="259"/>
    </location>
</feature>
<comment type="caution">
    <text evidence="3">The sequence shown here is derived from an EMBL/GenBank/DDBJ whole genome shotgun (WGS) entry which is preliminary data.</text>
</comment>
<dbReference type="Proteomes" id="UP001165986">
    <property type="component" value="Unassembled WGS sequence"/>
</dbReference>
<gene>
    <name evidence="3" type="ORF">FNW02_32410</name>
</gene>
<dbReference type="GO" id="GO:0016747">
    <property type="term" value="F:acyltransferase activity, transferring groups other than amino-acyl groups"/>
    <property type="evidence" value="ECO:0007669"/>
    <property type="project" value="InterPro"/>
</dbReference>
<feature type="transmembrane region" description="Helical" evidence="1">
    <location>
        <begin position="271"/>
        <end position="293"/>
    </location>
</feature>
<feature type="transmembrane region" description="Helical" evidence="1">
    <location>
        <begin position="51"/>
        <end position="72"/>
    </location>
</feature>
<name>A0AA40T4B4_9NOST</name>
<feature type="transmembrane region" description="Helical" evidence="1">
    <location>
        <begin position="160"/>
        <end position="180"/>
    </location>
</feature>
<feature type="transmembrane region" description="Helical" evidence="1">
    <location>
        <begin position="305"/>
        <end position="325"/>
    </location>
</feature>
<keyword evidence="1" id="KW-0812">Transmembrane</keyword>
<proteinExistence type="predicted"/>
<sequence length="335" mass="39527">MMKIERDQGLDTLKAISIILVLFWHLQPVRFFTRNDNHALINFLNGLVETFNWQITLIAVPIFYIVSLYLFFQRARNKNYVKERMVKLCRIFIFWSVIQITFATIINSKFPDLSWEIIIGIEPVLPLVGDSVLYFIFNLIILIIFAYLYQNLNSKQKNLLSYIIVIFSLLLFELTVLPKFSVPYYYLRNFLIYIPIAFALVNYTNKILKFKFYYLAAYILFSVHDICLRHYNYSPGIYSRISVVFGALTLFCFIHPLKFKGNWFTQKLAKYSLGLFVLHKYWQYLFILLIINYPVSINIGIPFNILFLIISMLVGVSTVATIYLLKLTNLKQFVS</sequence>
<evidence type="ECO:0000313" key="4">
    <source>
        <dbReference type="Proteomes" id="UP001165986"/>
    </source>
</evidence>
<dbReference type="AlphaFoldDB" id="A0AA40T4B4"/>
<feature type="domain" description="Acyltransferase 3" evidence="2">
    <location>
        <begin position="8"/>
        <end position="316"/>
    </location>
</feature>
<keyword evidence="1" id="KW-0472">Membrane</keyword>
<feature type="transmembrane region" description="Helical" evidence="1">
    <location>
        <begin position="12"/>
        <end position="31"/>
    </location>
</feature>